<name>R7VA55_CAPTE</name>
<gene>
    <name evidence="11" type="ORF">CAPTEDRAFT_1723</name>
</gene>
<evidence type="ECO:0000256" key="4">
    <source>
        <dbReference type="ARBA" id="ARBA00022989"/>
    </source>
</evidence>
<evidence type="ECO:0000313" key="13">
    <source>
        <dbReference type="Proteomes" id="UP000014760"/>
    </source>
</evidence>
<dbReference type="PANTHER" id="PTHR48021">
    <property type="match status" value="1"/>
</dbReference>
<dbReference type="InterPro" id="IPR050549">
    <property type="entry name" value="MFS_Trehalose_Transporter"/>
</dbReference>
<evidence type="ECO:0000256" key="3">
    <source>
        <dbReference type="ARBA" id="ARBA00022692"/>
    </source>
</evidence>
<evidence type="ECO:0000256" key="9">
    <source>
        <dbReference type="SAM" id="Phobius"/>
    </source>
</evidence>
<evidence type="ECO:0000256" key="8">
    <source>
        <dbReference type="SAM" id="MobiDB-lite"/>
    </source>
</evidence>
<dbReference type="AlphaFoldDB" id="R7VA55"/>
<evidence type="ECO:0000259" key="10">
    <source>
        <dbReference type="PROSITE" id="PS50850"/>
    </source>
</evidence>
<feature type="transmembrane region" description="Helical" evidence="9">
    <location>
        <begin position="122"/>
        <end position="143"/>
    </location>
</feature>
<dbReference type="InterPro" id="IPR044775">
    <property type="entry name" value="MFS_ERD6/Tret1-like"/>
</dbReference>
<dbReference type="InterPro" id="IPR005829">
    <property type="entry name" value="Sugar_transporter_CS"/>
</dbReference>
<dbReference type="Proteomes" id="UP000014760">
    <property type="component" value="Unassembled WGS sequence"/>
</dbReference>
<dbReference type="EMBL" id="AMQN01005197">
    <property type="status" value="NOT_ANNOTATED_CDS"/>
    <property type="molecule type" value="Genomic_DNA"/>
</dbReference>
<reference evidence="11 13" key="2">
    <citation type="journal article" date="2013" name="Nature">
        <title>Insights into bilaterian evolution from three spiralian genomes.</title>
        <authorList>
            <person name="Simakov O."/>
            <person name="Marletaz F."/>
            <person name="Cho S.J."/>
            <person name="Edsinger-Gonzales E."/>
            <person name="Havlak P."/>
            <person name="Hellsten U."/>
            <person name="Kuo D.H."/>
            <person name="Larsson T."/>
            <person name="Lv J."/>
            <person name="Arendt D."/>
            <person name="Savage R."/>
            <person name="Osoegawa K."/>
            <person name="de Jong P."/>
            <person name="Grimwood J."/>
            <person name="Chapman J.A."/>
            <person name="Shapiro H."/>
            <person name="Aerts A."/>
            <person name="Otillar R.P."/>
            <person name="Terry A.Y."/>
            <person name="Boore J.L."/>
            <person name="Grigoriev I.V."/>
            <person name="Lindberg D.R."/>
            <person name="Seaver E.C."/>
            <person name="Weisblat D.A."/>
            <person name="Putnam N.H."/>
            <person name="Rokhsar D.S."/>
        </authorList>
    </citation>
    <scope>NUCLEOTIDE SEQUENCE</scope>
    <source>
        <strain evidence="11 13">I ESC-2004</strain>
    </source>
</reference>
<feature type="transmembrane region" description="Helical" evidence="9">
    <location>
        <begin position="364"/>
        <end position="385"/>
    </location>
</feature>
<feature type="transmembrane region" description="Helical" evidence="9">
    <location>
        <begin position="296"/>
        <end position="317"/>
    </location>
</feature>
<dbReference type="InterPro" id="IPR003663">
    <property type="entry name" value="Sugar/inositol_transpt"/>
</dbReference>
<reference evidence="12" key="3">
    <citation type="submission" date="2015-06" db="UniProtKB">
        <authorList>
            <consortium name="EnsemblMetazoa"/>
        </authorList>
    </citation>
    <scope>IDENTIFICATION</scope>
</reference>
<dbReference type="FunCoup" id="R7VA55">
    <property type="interactions" value="282"/>
</dbReference>
<dbReference type="Gene3D" id="1.20.1250.20">
    <property type="entry name" value="MFS general substrate transporter like domains"/>
    <property type="match status" value="1"/>
</dbReference>
<dbReference type="STRING" id="283909.R7VA55"/>
<evidence type="ECO:0000256" key="7">
    <source>
        <dbReference type="RuleBase" id="RU003346"/>
    </source>
</evidence>
<dbReference type="InterPro" id="IPR036259">
    <property type="entry name" value="MFS_trans_sf"/>
</dbReference>
<dbReference type="PROSITE" id="PS00216">
    <property type="entry name" value="SUGAR_TRANSPORT_1"/>
    <property type="match status" value="1"/>
</dbReference>
<organism evidence="11">
    <name type="scientific">Capitella teleta</name>
    <name type="common">Polychaete worm</name>
    <dbReference type="NCBI Taxonomy" id="283909"/>
    <lineage>
        <taxon>Eukaryota</taxon>
        <taxon>Metazoa</taxon>
        <taxon>Spiralia</taxon>
        <taxon>Lophotrochozoa</taxon>
        <taxon>Annelida</taxon>
        <taxon>Polychaeta</taxon>
        <taxon>Sedentaria</taxon>
        <taxon>Scolecida</taxon>
        <taxon>Capitellidae</taxon>
        <taxon>Capitella</taxon>
    </lineage>
</organism>
<dbReference type="InterPro" id="IPR020846">
    <property type="entry name" value="MFS_dom"/>
</dbReference>
<keyword evidence="13" id="KW-1185">Reference proteome</keyword>
<feature type="domain" description="Major facilitator superfamily (MFS) profile" evidence="10">
    <location>
        <begin position="1"/>
        <end position="419"/>
    </location>
</feature>
<reference evidence="13" key="1">
    <citation type="submission" date="2012-12" db="EMBL/GenBank/DDBJ databases">
        <authorList>
            <person name="Hellsten U."/>
            <person name="Grimwood J."/>
            <person name="Chapman J.A."/>
            <person name="Shapiro H."/>
            <person name="Aerts A."/>
            <person name="Otillar R.P."/>
            <person name="Terry A.Y."/>
            <person name="Boore J.L."/>
            <person name="Simakov O."/>
            <person name="Marletaz F."/>
            <person name="Cho S.-J."/>
            <person name="Edsinger-Gonzales E."/>
            <person name="Havlak P."/>
            <person name="Kuo D.-H."/>
            <person name="Larsson T."/>
            <person name="Lv J."/>
            <person name="Arendt D."/>
            <person name="Savage R."/>
            <person name="Osoegawa K."/>
            <person name="de Jong P."/>
            <person name="Lindberg D.R."/>
            <person name="Seaver E.C."/>
            <person name="Weisblat D.A."/>
            <person name="Putnam N.H."/>
            <person name="Grigoriev I.V."/>
            <person name="Rokhsar D.S."/>
        </authorList>
    </citation>
    <scope>NUCLEOTIDE SEQUENCE</scope>
    <source>
        <strain evidence="13">I ESC-2004</strain>
    </source>
</reference>
<dbReference type="FunFam" id="1.20.1250.20:FF:000055">
    <property type="entry name" value="Facilitated trehalose transporter Tret1-2 homolog"/>
    <property type="match status" value="1"/>
</dbReference>
<feature type="transmembrane region" description="Helical" evidence="9">
    <location>
        <begin position="86"/>
        <end position="110"/>
    </location>
</feature>
<evidence type="ECO:0000256" key="1">
    <source>
        <dbReference type="ARBA" id="ARBA00004651"/>
    </source>
</evidence>
<sequence length="461" mass="49943">MAGLVLGFTFGFSSPAIPDLEDRLGPEETSWFGSVVTLGAVMGAPLGAVVIEKLGRKGTLIAVNVPYGLGWLCIIVAELLPDKGLLPMLLVGRILCGLAVGVTAGAQPIYVAEVATKQLRGLLGTSLQLTINIGILIMFALGLTLYYRFLAIIPCCVSVLMVLAMAFMPETPRHLVNKGRDDDALKALRWLRGPDFDCRGELIEIQQNLATQPKQSLHISEFTRREVLRPLIIAVGLMVFQDASGINAVLFYADGIMEQAGFEGKGGLASVVIAIILVVMVFPASALTDRAGRKTLLIISQVFIVISLVTFGLYFYLSSEHEMTGLSALSMTSLIVYISAFCLGMGPIAYVVVGEIFPMRVRGVATSITVCLHWIVAFIITKTFSIMLTSLQPYGTFWFYAGTGLVGLIFTVIIVPETKGKSLEEIEASFSRKTSDKKRPLAERGEEDVDDRTSLHQEQAV</sequence>
<feature type="transmembrane region" description="Helical" evidence="9">
    <location>
        <begin position="329"/>
        <end position="352"/>
    </location>
</feature>
<dbReference type="Pfam" id="PF00083">
    <property type="entry name" value="Sugar_tr"/>
    <property type="match status" value="1"/>
</dbReference>
<evidence type="ECO:0000256" key="5">
    <source>
        <dbReference type="ARBA" id="ARBA00023136"/>
    </source>
</evidence>
<keyword evidence="5 9" id="KW-0472">Membrane</keyword>
<feature type="region of interest" description="Disordered" evidence="8">
    <location>
        <begin position="432"/>
        <end position="461"/>
    </location>
</feature>
<comment type="subcellular location">
    <subcellularLocation>
        <location evidence="1">Cell membrane</location>
        <topology evidence="1">Multi-pass membrane protein</topology>
    </subcellularLocation>
</comment>
<keyword evidence="7" id="KW-0813">Transport</keyword>
<dbReference type="PRINTS" id="PR00171">
    <property type="entry name" value="SUGRTRNSPORT"/>
</dbReference>
<dbReference type="EMBL" id="KB295394">
    <property type="protein sequence ID" value="ELU13201.1"/>
    <property type="molecule type" value="Genomic_DNA"/>
</dbReference>
<feature type="transmembrane region" description="Helical" evidence="9">
    <location>
        <begin position="31"/>
        <end position="51"/>
    </location>
</feature>
<feature type="transmembrane region" description="Helical" evidence="9">
    <location>
        <begin position="149"/>
        <end position="168"/>
    </location>
</feature>
<dbReference type="OMA" id="CWIRQLE"/>
<evidence type="ECO:0000256" key="2">
    <source>
        <dbReference type="ARBA" id="ARBA00022475"/>
    </source>
</evidence>
<dbReference type="CDD" id="cd17358">
    <property type="entry name" value="MFS_GLUT6_8_Class3_like"/>
    <property type="match status" value="1"/>
</dbReference>
<proteinExistence type="inferred from homology"/>
<evidence type="ECO:0000313" key="11">
    <source>
        <dbReference type="EMBL" id="ELU13201.1"/>
    </source>
</evidence>
<dbReference type="SUPFAM" id="SSF103473">
    <property type="entry name" value="MFS general substrate transporter"/>
    <property type="match status" value="1"/>
</dbReference>
<dbReference type="InterPro" id="IPR005828">
    <property type="entry name" value="MFS_sugar_transport-like"/>
</dbReference>
<feature type="transmembrane region" description="Helical" evidence="9">
    <location>
        <begin position="231"/>
        <end position="253"/>
    </location>
</feature>
<feature type="transmembrane region" description="Helical" evidence="9">
    <location>
        <begin position="265"/>
        <end position="284"/>
    </location>
</feature>
<feature type="transmembrane region" description="Helical" evidence="9">
    <location>
        <begin position="397"/>
        <end position="415"/>
    </location>
</feature>
<keyword evidence="6" id="KW-0325">Glycoprotein</keyword>
<feature type="transmembrane region" description="Helical" evidence="9">
    <location>
        <begin position="58"/>
        <end position="80"/>
    </location>
</feature>
<dbReference type="GO" id="GO:0051119">
    <property type="term" value="F:sugar transmembrane transporter activity"/>
    <property type="evidence" value="ECO:0007669"/>
    <property type="project" value="InterPro"/>
</dbReference>
<dbReference type="HOGENOM" id="CLU_001265_30_5_1"/>
<feature type="compositionally biased region" description="Basic and acidic residues" evidence="8">
    <location>
        <begin position="433"/>
        <end position="444"/>
    </location>
</feature>
<evidence type="ECO:0000313" key="12">
    <source>
        <dbReference type="EnsemblMetazoa" id="CapteP1723"/>
    </source>
</evidence>
<dbReference type="PANTHER" id="PTHR48021:SF1">
    <property type="entry name" value="GH07001P-RELATED"/>
    <property type="match status" value="1"/>
</dbReference>
<keyword evidence="2" id="KW-1003">Cell membrane</keyword>
<dbReference type="GO" id="GO:0005886">
    <property type="term" value="C:plasma membrane"/>
    <property type="evidence" value="ECO:0007669"/>
    <property type="project" value="UniProtKB-SubCell"/>
</dbReference>
<dbReference type="NCBIfam" id="TIGR00879">
    <property type="entry name" value="SP"/>
    <property type="match status" value="1"/>
</dbReference>
<comment type="similarity">
    <text evidence="7">Belongs to the major facilitator superfamily. Sugar transporter (TC 2.A.1.1) family.</text>
</comment>
<dbReference type="PROSITE" id="PS50850">
    <property type="entry name" value="MFS"/>
    <property type="match status" value="1"/>
</dbReference>
<dbReference type="PROSITE" id="PS00217">
    <property type="entry name" value="SUGAR_TRANSPORT_2"/>
    <property type="match status" value="1"/>
</dbReference>
<dbReference type="EnsemblMetazoa" id="CapteT1723">
    <property type="protein sequence ID" value="CapteP1723"/>
    <property type="gene ID" value="CapteG1723"/>
</dbReference>
<accession>R7VA55</accession>
<dbReference type="OrthoDB" id="6612291at2759"/>
<keyword evidence="4 9" id="KW-1133">Transmembrane helix</keyword>
<evidence type="ECO:0000256" key="6">
    <source>
        <dbReference type="ARBA" id="ARBA00023180"/>
    </source>
</evidence>
<protein>
    <recommendedName>
        <fullName evidence="10">Major facilitator superfamily (MFS) profile domain-containing protein</fullName>
    </recommendedName>
</protein>
<keyword evidence="3 9" id="KW-0812">Transmembrane</keyword>